<evidence type="ECO:0008006" key="5">
    <source>
        <dbReference type="Google" id="ProtNLM"/>
    </source>
</evidence>
<organism evidence="3 4">
    <name type="scientific">Sphingobacterium bambusae</name>
    <dbReference type="NCBI Taxonomy" id="662858"/>
    <lineage>
        <taxon>Bacteria</taxon>
        <taxon>Pseudomonadati</taxon>
        <taxon>Bacteroidota</taxon>
        <taxon>Sphingobacteriia</taxon>
        <taxon>Sphingobacteriales</taxon>
        <taxon>Sphingobacteriaceae</taxon>
        <taxon>Sphingobacterium</taxon>
    </lineage>
</organism>
<dbReference type="PROSITE" id="PS51257">
    <property type="entry name" value="PROKAR_LIPOPROTEIN"/>
    <property type="match status" value="1"/>
</dbReference>
<dbReference type="RefSeq" id="WP_320184198.1">
    <property type="nucleotide sequence ID" value="NZ_CP138332.1"/>
</dbReference>
<dbReference type="Proteomes" id="UP001597525">
    <property type="component" value="Unassembled WGS sequence"/>
</dbReference>
<name>A0ABW6BD35_9SPHI</name>
<comment type="caution">
    <text evidence="3">The sequence shown here is derived from an EMBL/GenBank/DDBJ whole genome shotgun (WGS) entry which is preliminary data.</text>
</comment>
<proteinExistence type="predicted"/>
<evidence type="ECO:0000313" key="3">
    <source>
        <dbReference type="EMBL" id="MFD2966409.1"/>
    </source>
</evidence>
<keyword evidence="4" id="KW-1185">Reference proteome</keyword>
<feature type="compositionally biased region" description="Basic and acidic residues" evidence="1">
    <location>
        <begin position="25"/>
        <end position="35"/>
    </location>
</feature>
<evidence type="ECO:0000256" key="1">
    <source>
        <dbReference type="SAM" id="MobiDB-lite"/>
    </source>
</evidence>
<sequence length="52" mass="5451">MKKLCKLAFLALALTTTFAACGPNGKDKKQTDKTVSDSTATDDDAQPNTGCD</sequence>
<feature type="chain" id="PRO_5046913076" description="Entericidin" evidence="2">
    <location>
        <begin position="20"/>
        <end position="52"/>
    </location>
</feature>
<dbReference type="EMBL" id="JBHUPB010000003">
    <property type="protein sequence ID" value="MFD2966409.1"/>
    <property type="molecule type" value="Genomic_DNA"/>
</dbReference>
<keyword evidence="2" id="KW-0732">Signal</keyword>
<reference evidence="4" key="1">
    <citation type="journal article" date="2019" name="Int. J. Syst. Evol. Microbiol.">
        <title>The Global Catalogue of Microorganisms (GCM) 10K type strain sequencing project: providing services to taxonomists for standard genome sequencing and annotation.</title>
        <authorList>
            <consortium name="The Broad Institute Genomics Platform"/>
            <consortium name="The Broad Institute Genome Sequencing Center for Infectious Disease"/>
            <person name="Wu L."/>
            <person name="Ma J."/>
        </authorList>
    </citation>
    <scope>NUCLEOTIDE SEQUENCE [LARGE SCALE GENOMIC DNA]</scope>
    <source>
        <strain evidence="4">KCTC 22814</strain>
    </source>
</reference>
<feature type="signal peptide" evidence="2">
    <location>
        <begin position="1"/>
        <end position="19"/>
    </location>
</feature>
<accession>A0ABW6BD35</accession>
<feature type="region of interest" description="Disordered" evidence="1">
    <location>
        <begin position="22"/>
        <end position="52"/>
    </location>
</feature>
<gene>
    <name evidence="3" type="ORF">ACFS7Y_03375</name>
</gene>
<protein>
    <recommendedName>
        <fullName evidence="5">Entericidin</fullName>
    </recommendedName>
</protein>
<evidence type="ECO:0000313" key="4">
    <source>
        <dbReference type="Proteomes" id="UP001597525"/>
    </source>
</evidence>
<evidence type="ECO:0000256" key="2">
    <source>
        <dbReference type="SAM" id="SignalP"/>
    </source>
</evidence>